<dbReference type="PANTHER" id="PTHR33570">
    <property type="entry name" value="4-CARBOXYMUCONOLACTONE DECARBOXYLASE FAMILY PROTEIN"/>
    <property type="match status" value="1"/>
</dbReference>
<dbReference type="AlphaFoldDB" id="A0A652YKX1"/>
<proteinExistence type="predicted"/>
<sequence length="143" mass="15370">MTQDSPLDLAHQTVFEAGLAVRREVLGAEYVDAAMTRNAGTDGEELQKFVSEFVWGGAWTRPGLDRRSRSLINLGILIALSQPHELSVHVRVGLSNGLTRTEITEAVIHATAYVGVPMGMAAMRVVQETLTAELGPLTAEVSA</sequence>
<dbReference type="GO" id="GO:0051920">
    <property type="term" value="F:peroxiredoxin activity"/>
    <property type="evidence" value="ECO:0007669"/>
    <property type="project" value="InterPro"/>
</dbReference>
<dbReference type="SUPFAM" id="SSF69118">
    <property type="entry name" value="AhpD-like"/>
    <property type="match status" value="1"/>
</dbReference>
<name>A0A652YKX1_NOCGL</name>
<dbReference type="Gene3D" id="1.20.1290.10">
    <property type="entry name" value="AhpD-like"/>
    <property type="match status" value="1"/>
</dbReference>
<protein>
    <submittedName>
        <fullName evidence="2">4-carboxymuconolactone decarboxylase</fullName>
    </submittedName>
</protein>
<dbReference type="InterPro" id="IPR029032">
    <property type="entry name" value="AhpD-like"/>
</dbReference>
<evidence type="ECO:0000259" key="1">
    <source>
        <dbReference type="Pfam" id="PF02627"/>
    </source>
</evidence>
<comment type="caution">
    <text evidence="2">The sequence shown here is derived from an EMBL/GenBank/DDBJ whole genome shotgun (WGS) entry which is preliminary data.</text>
</comment>
<reference evidence="2" key="1">
    <citation type="submission" date="2019-07" db="EMBL/GenBank/DDBJ databases">
        <title>Genomic Encyclopedia of Type Strains, Phase IV (KMG-IV): sequencing the most valuable type-strain genomes for metagenomic binning, comparative biology and taxonomic classification.</title>
        <authorList>
            <person name="Goeker M."/>
        </authorList>
    </citation>
    <scope>NUCLEOTIDE SEQUENCE</scope>
    <source>
        <strain evidence="2">DSM 44596</strain>
    </source>
</reference>
<dbReference type="InterPro" id="IPR052512">
    <property type="entry name" value="4CMD/NDH-1_regulator"/>
</dbReference>
<dbReference type="EMBL" id="VNIQ01000006">
    <property type="protein sequence ID" value="TYQ02274.1"/>
    <property type="molecule type" value="Genomic_DNA"/>
</dbReference>
<dbReference type="InterPro" id="IPR003779">
    <property type="entry name" value="CMD-like"/>
</dbReference>
<organism evidence="2">
    <name type="scientific">Nocardia globerula</name>
    <dbReference type="NCBI Taxonomy" id="1818"/>
    <lineage>
        <taxon>Bacteria</taxon>
        <taxon>Bacillati</taxon>
        <taxon>Actinomycetota</taxon>
        <taxon>Actinomycetes</taxon>
        <taxon>Mycobacteriales</taxon>
        <taxon>Nocardiaceae</taxon>
        <taxon>Nocardia</taxon>
    </lineage>
</organism>
<dbReference type="PANTHER" id="PTHR33570:SF2">
    <property type="entry name" value="CARBOXYMUCONOLACTONE DECARBOXYLASE-LIKE DOMAIN-CONTAINING PROTEIN"/>
    <property type="match status" value="1"/>
</dbReference>
<accession>A0A652YKX1</accession>
<feature type="domain" description="Carboxymuconolactone decarboxylase-like" evidence="1">
    <location>
        <begin position="45"/>
        <end position="128"/>
    </location>
</feature>
<dbReference type="Pfam" id="PF02627">
    <property type="entry name" value="CMD"/>
    <property type="match status" value="1"/>
</dbReference>
<gene>
    <name evidence="2" type="ORF">FNL38_10693</name>
</gene>
<evidence type="ECO:0000313" key="2">
    <source>
        <dbReference type="EMBL" id="TYQ02274.1"/>
    </source>
</evidence>